<evidence type="ECO:0000313" key="9">
    <source>
        <dbReference type="Proteomes" id="UP001209878"/>
    </source>
</evidence>
<dbReference type="EMBL" id="JAODUO010001156">
    <property type="protein sequence ID" value="KAK2170230.1"/>
    <property type="molecule type" value="Genomic_DNA"/>
</dbReference>
<dbReference type="InterPro" id="IPR040322">
    <property type="entry name" value="TROVE2"/>
</dbReference>
<dbReference type="InterPro" id="IPR037214">
    <property type="entry name" value="TROVE_dom_sf"/>
</dbReference>
<dbReference type="GO" id="GO:0046872">
    <property type="term" value="F:metal ion binding"/>
    <property type="evidence" value="ECO:0007669"/>
    <property type="project" value="UniProtKB-KW"/>
</dbReference>
<dbReference type="PANTHER" id="PTHR14202">
    <property type="entry name" value="60 KDA RIBONUCLEOPROTEIN SSA/RO"/>
    <property type="match status" value="1"/>
</dbReference>
<proteinExistence type="inferred from homology"/>
<dbReference type="GO" id="GO:0003723">
    <property type="term" value="F:RNA binding"/>
    <property type="evidence" value="ECO:0007669"/>
    <property type="project" value="UniProtKB-KW"/>
</dbReference>
<evidence type="ECO:0000256" key="2">
    <source>
        <dbReference type="ARBA" id="ARBA00007814"/>
    </source>
</evidence>
<evidence type="ECO:0000256" key="5">
    <source>
        <dbReference type="ARBA" id="ARBA00022884"/>
    </source>
</evidence>
<sequence>MEPMRQSRRDAARQVKNHAGGYVFEVDDIDRLGRFFCLGSESGTYYADSEQLTHENLQCVQRLIAAGRGDEVVRKTIEYSVNGRTAKQDTLMLVMAMCARQEIDPDTSKLCYEHLNEVCRIPTHLFTFLGYCEAASNGTGWGRAHRRAISNWYFRFRESSEQARRLAMLVTKYRNRNGWTHMDVIRLAHLKPEVNDNGVTAILKYIVKGFDDSKEDLANSGLLEYLQAVEDVRSQRDPNTVDVSGLAALIREHRLVREHVNTQLLKFPAIWEALLEHMPMTAMIRNLGKMASIGMTSPNSKYEKMIVTRLGDPEILKKARIHPFNILTALLTYNRGQGEVGKLTWQPNAAVVKALDAAFYYCFKLVEPTNKRFLLALDVSGSMFGCTVIGSQSITPGVACCCTFTCHSEHGASIRNCRIFRQTGSDQNQSLHETTRRSDGNGFHLFWKY</sequence>
<dbReference type="Pfam" id="PF05731">
    <property type="entry name" value="TROVE"/>
    <property type="match status" value="2"/>
</dbReference>
<dbReference type="PROSITE" id="PS50988">
    <property type="entry name" value="TROVE"/>
    <property type="match status" value="1"/>
</dbReference>
<dbReference type="InterPro" id="IPR008858">
    <property type="entry name" value="TROVE_dom"/>
</dbReference>
<evidence type="ECO:0000256" key="6">
    <source>
        <dbReference type="ARBA" id="ARBA00023274"/>
    </source>
</evidence>
<name>A0AAD9NHH1_RIDPI</name>
<dbReference type="Gene3D" id="3.40.50.410">
    <property type="entry name" value="von Willebrand factor, type A domain"/>
    <property type="match status" value="2"/>
</dbReference>
<feature type="domain" description="TROVE" evidence="7">
    <location>
        <begin position="15"/>
        <end position="371"/>
    </location>
</feature>
<keyword evidence="4" id="KW-0479">Metal-binding</keyword>
<dbReference type="SUPFAM" id="SSF140864">
    <property type="entry name" value="TROVE domain-like"/>
    <property type="match status" value="1"/>
</dbReference>
<keyword evidence="9" id="KW-1185">Reference proteome</keyword>
<dbReference type="Proteomes" id="UP001209878">
    <property type="component" value="Unassembled WGS sequence"/>
</dbReference>
<evidence type="ECO:0000256" key="4">
    <source>
        <dbReference type="ARBA" id="ARBA00022723"/>
    </source>
</evidence>
<comment type="caution">
    <text evidence="8">The sequence shown here is derived from an EMBL/GenBank/DDBJ whole genome shotgun (WGS) entry which is preliminary data.</text>
</comment>
<protein>
    <recommendedName>
        <fullName evidence="7">TROVE domain-containing protein</fullName>
    </recommendedName>
</protein>
<reference evidence="8" key="1">
    <citation type="journal article" date="2023" name="Mol. Biol. Evol.">
        <title>Third-Generation Sequencing Reveals the Adaptive Role of the Epigenome in Three Deep-Sea Polychaetes.</title>
        <authorList>
            <person name="Perez M."/>
            <person name="Aroh O."/>
            <person name="Sun Y."/>
            <person name="Lan Y."/>
            <person name="Juniper S.K."/>
            <person name="Young C.R."/>
            <person name="Angers B."/>
            <person name="Qian P.Y."/>
        </authorList>
    </citation>
    <scope>NUCLEOTIDE SEQUENCE</scope>
    <source>
        <strain evidence="8">R07B-5</strain>
    </source>
</reference>
<comment type="similarity">
    <text evidence="2">Belongs to the Ro 60 kDa family.</text>
</comment>
<evidence type="ECO:0000259" key="7">
    <source>
        <dbReference type="PROSITE" id="PS50988"/>
    </source>
</evidence>
<organism evidence="8 9">
    <name type="scientific">Ridgeia piscesae</name>
    <name type="common">Tubeworm</name>
    <dbReference type="NCBI Taxonomy" id="27915"/>
    <lineage>
        <taxon>Eukaryota</taxon>
        <taxon>Metazoa</taxon>
        <taxon>Spiralia</taxon>
        <taxon>Lophotrochozoa</taxon>
        <taxon>Annelida</taxon>
        <taxon>Polychaeta</taxon>
        <taxon>Sedentaria</taxon>
        <taxon>Canalipalpata</taxon>
        <taxon>Sabellida</taxon>
        <taxon>Siboglinidae</taxon>
        <taxon>Ridgeia</taxon>
    </lineage>
</organism>
<gene>
    <name evidence="8" type="ORF">NP493_1134g01014</name>
</gene>
<accession>A0AAD9NHH1</accession>
<keyword evidence="5" id="KW-0694">RNA-binding</keyword>
<dbReference type="GO" id="GO:1990904">
    <property type="term" value="C:ribonucleoprotein complex"/>
    <property type="evidence" value="ECO:0007669"/>
    <property type="project" value="UniProtKB-KW"/>
</dbReference>
<dbReference type="AlphaFoldDB" id="A0AAD9NHH1"/>
<keyword evidence="3" id="KW-0963">Cytoplasm</keyword>
<dbReference type="PANTHER" id="PTHR14202:SF0">
    <property type="entry name" value="RNA-BINDING PROTEIN RO60"/>
    <property type="match status" value="1"/>
</dbReference>
<dbReference type="GO" id="GO:0005737">
    <property type="term" value="C:cytoplasm"/>
    <property type="evidence" value="ECO:0007669"/>
    <property type="project" value="UniProtKB-SubCell"/>
</dbReference>
<comment type="subcellular location">
    <subcellularLocation>
        <location evidence="1">Cytoplasm</location>
    </subcellularLocation>
</comment>
<evidence type="ECO:0000256" key="1">
    <source>
        <dbReference type="ARBA" id="ARBA00004496"/>
    </source>
</evidence>
<evidence type="ECO:0000313" key="8">
    <source>
        <dbReference type="EMBL" id="KAK2170230.1"/>
    </source>
</evidence>
<evidence type="ECO:0000256" key="3">
    <source>
        <dbReference type="ARBA" id="ARBA00022490"/>
    </source>
</evidence>
<dbReference type="InterPro" id="IPR036465">
    <property type="entry name" value="vWFA_dom_sf"/>
</dbReference>
<keyword evidence="6" id="KW-0687">Ribonucleoprotein</keyword>